<reference evidence="2" key="1">
    <citation type="journal article" date="2017" name="Nat. Ecol. Evol.">
        <title>Genome expansion and lineage-specific genetic innovations in the forest pathogenic fungi Armillaria.</title>
        <authorList>
            <person name="Sipos G."/>
            <person name="Prasanna A.N."/>
            <person name="Walter M.C."/>
            <person name="O'Connor E."/>
            <person name="Balint B."/>
            <person name="Krizsan K."/>
            <person name="Kiss B."/>
            <person name="Hess J."/>
            <person name="Varga T."/>
            <person name="Slot J."/>
            <person name="Riley R."/>
            <person name="Boka B."/>
            <person name="Rigling D."/>
            <person name="Barry K."/>
            <person name="Lee J."/>
            <person name="Mihaltcheva S."/>
            <person name="LaButti K."/>
            <person name="Lipzen A."/>
            <person name="Waldron R."/>
            <person name="Moloney N.M."/>
            <person name="Sperisen C."/>
            <person name="Kredics L."/>
            <person name="Vagvoelgyi C."/>
            <person name="Patrignani A."/>
            <person name="Fitzpatrick D."/>
            <person name="Nagy I."/>
            <person name="Doyle S."/>
            <person name="Anderson J.B."/>
            <person name="Grigoriev I.V."/>
            <person name="Gueldener U."/>
            <person name="Muensterkoetter M."/>
            <person name="Nagy L.G."/>
        </authorList>
    </citation>
    <scope>NUCLEOTIDE SEQUENCE [LARGE SCALE GENOMIC DNA]</scope>
    <source>
        <strain evidence="2">Ar21-2</strain>
    </source>
</reference>
<dbReference type="AlphaFoldDB" id="A0A2H3EE30"/>
<evidence type="ECO:0000313" key="2">
    <source>
        <dbReference type="Proteomes" id="UP000217790"/>
    </source>
</evidence>
<name>A0A2H3EE30_ARMGA</name>
<sequence length="78" mass="8752">MKPVIPIIAQPYSANDDVEFFYILSYFSPPSVVFKPLLMSFSSSSTPSSLSFRLWILRLLRATSVGSRPPPNSNKKQT</sequence>
<dbReference type="EMBL" id="KZ293645">
    <property type="protein sequence ID" value="PBL01833.1"/>
    <property type="molecule type" value="Genomic_DNA"/>
</dbReference>
<protein>
    <submittedName>
        <fullName evidence="1">Uncharacterized protein</fullName>
    </submittedName>
</protein>
<organism evidence="1 2">
    <name type="scientific">Armillaria gallica</name>
    <name type="common">Bulbous honey fungus</name>
    <name type="synonym">Armillaria bulbosa</name>
    <dbReference type="NCBI Taxonomy" id="47427"/>
    <lineage>
        <taxon>Eukaryota</taxon>
        <taxon>Fungi</taxon>
        <taxon>Dikarya</taxon>
        <taxon>Basidiomycota</taxon>
        <taxon>Agaricomycotina</taxon>
        <taxon>Agaricomycetes</taxon>
        <taxon>Agaricomycetidae</taxon>
        <taxon>Agaricales</taxon>
        <taxon>Marasmiineae</taxon>
        <taxon>Physalacriaceae</taxon>
        <taxon>Armillaria</taxon>
    </lineage>
</organism>
<accession>A0A2H3EE30</accession>
<dbReference type="InParanoid" id="A0A2H3EE30"/>
<dbReference type="Proteomes" id="UP000217790">
    <property type="component" value="Unassembled WGS sequence"/>
</dbReference>
<proteinExistence type="predicted"/>
<keyword evidence="2" id="KW-1185">Reference proteome</keyword>
<evidence type="ECO:0000313" key="1">
    <source>
        <dbReference type="EMBL" id="PBL01833.1"/>
    </source>
</evidence>
<gene>
    <name evidence="1" type="ORF">ARMGADRAFT_230698</name>
</gene>